<dbReference type="EMBL" id="JAUONL010000005">
    <property type="protein sequence ID" value="MDO6357655.1"/>
    <property type="molecule type" value="Genomic_DNA"/>
</dbReference>
<dbReference type="Proteomes" id="UP000491168">
    <property type="component" value="Unassembled WGS sequence"/>
</dbReference>
<evidence type="ECO:0000313" key="7">
    <source>
        <dbReference type="EMBL" id="KAA5502660.1"/>
    </source>
</evidence>
<dbReference type="PANTHER" id="PTHR31435:SF9">
    <property type="entry name" value="PROTEIN NATD1"/>
    <property type="match status" value="1"/>
</dbReference>
<dbReference type="RefSeq" id="WP_022042459.1">
    <property type="nucleotide sequence ID" value="NZ_CACRTB010000038.1"/>
</dbReference>
<dbReference type="Proteomes" id="UP000095725">
    <property type="component" value="Unassembled WGS sequence"/>
</dbReference>
<dbReference type="EMBL" id="CZBL01000021">
    <property type="protein sequence ID" value="CUQ51207.1"/>
    <property type="molecule type" value="Genomic_DNA"/>
</dbReference>
<evidence type="ECO:0000313" key="5">
    <source>
        <dbReference type="EMBL" id="KAA5476844.1"/>
    </source>
</evidence>
<evidence type="ECO:0000313" key="9">
    <source>
        <dbReference type="EMBL" id="RHD48998.1"/>
    </source>
</evidence>
<dbReference type="Proteomes" id="UP000095657">
    <property type="component" value="Unassembled WGS sequence"/>
</dbReference>
<dbReference type="EC" id="2.3.1.-" evidence="8"/>
<protein>
    <submittedName>
        <fullName evidence="4 8">N-acetyltransferase</fullName>
        <ecNumber evidence="8">2.3.1.-</ecNumber>
    </submittedName>
    <submittedName>
        <fullName evidence="3">Predicted acetyltransferase</fullName>
    </submittedName>
</protein>
<dbReference type="EMBL" id="VVYD01000002">
    <property type="protein sequence ID" value="KAA5502660.1"/>
    <property type="molecule type" value="Genomic_DNA"/>
</dbReference>
<dbReference type="GO" id="GO:0016746">
    <property type="term" value="F:acyltransferase activity"/>
    <property type="evidence" value="ECO:0007669"/>
    <property type="project" value="UniProtKB-KW"/>
</dbReference>
<dbReference type="InterPro" id="IPR045057">
    <property type="entry name" value="Gcn5-rel_NAT"/>
</dbReference>
<keyword evidence="8" id="KW-0012">Acyltransferase</keyword>
<reference evidence="9 12" key="2">
    <citation type="submission" date="2018-08" db="EMBL/GenBank/DDBJ databases">
        <title>A genome reference for cultivated species of the human gut microbiota.</title>
        <authorList>
            <person name="Zou Y."/>
            <person name="Xue W."/>
            <person name="Luo G."/>
        </authorList>
    </citation>
    <scope>NUCLEOTIDE SEQUENCE [LARGE SCALE GENOMIC DNA]</scope>
    <source>
        <strain evidence="9 12">AM31-16AC</strain>
    </source>
</reference>
<evidence type="ECO:0000313" key="6">
    <source>
        <dbReference type="EMBL" id="KAA5491910.1"/>
    </source>
</evidence>
<evidence type="ECO:0000313" key="11">
    <source>
        <dbReference type="Proteomes" id="UP000095725"/>
    </source>
</evidence>
<reference evidence="10 11" key="1">
    <citation type="submission" date="2015-09" db="EMBL/GenBank/DDBJ databases">
        <authorList>
            <consortium name="Pathogen Informatics"/>
        </authorList>
    </citation>
    <scope>NUCLEOTIDE SEQUENCE [LARGE SCALE GENOMIC DNA]</scope>
    <source>
        <strain evidence="2 10">2789STDY5834880</strain>
        <strain evidence="3 11">2789STDY5834946</strain>
    </source>
</reference>
<evidence type="ECO:0000313" key="14">
    <source>
        <dbReference type="Proteomes" id="UP000427825"/>
    </source>
</evidence>
<dbReference type="KEGG" id="bcac:CGC64_08680"/>
<dbReference type="PROSITE" id="PS51729">
    <property type="entry name" value="GNAT_YJDJ"/>
    <property type="match status" value="1"/>
</dbReference>
<dbReference type="Proteomes" id="UP000475905">
    <property type="component" value="Unassembled WGS sequence"/>
</dbReference>
<dbReference type="EMBL" id="QSJD01000012">
    <property type="protein sequence ID" value="RHD48998.1"/>
    <property type="molecule type" value="Genomic_DNA"/>
</dbReference>
<evidence type="ECO:0000259" key="1">
    <source>
        <dbReference type="PROSITE" id="PS51729"/>
    </source>
</evidence>
<dbReference type="EMBL" id="CZAI01000002">
    <property type="protein sequence ID" value="CUO78363.1"/>
    <property type="molecule type" value="Genomic_DNA"/>
</dbReference>
<accession>A0A174X4B9</accession>
<evidence type="ECO:0000313" key="16">
    <source>
        <dbReference type="Proteomes" id="UP000491168"/>
    </source>
</evidence>
<evidence type="ECO:0000313" key="8">
    <source>
        <dbReference type="EMBL" id="MDO6357655.1"/>
    </source>
</evidence>
<evidence type="ECO:0000313" key="13">
    <source>
        <dbReference type="Proteomes" id="UP000368418"/>
    </source>
</evidence>
<evidence type="ECO:0000313" key="3">
    <source>
        <dbReference type="EMBL" id="CUQ51207.1"/>
    </source>
</evidence>
<organism evidence="3 11">
    <name type="scientific">Bacteroides caccae</name>
    <dbReference type="NCBI Taxonomy" id="47678"/>
    <lineage>
        <taxon>Bacteria</taxon>
        <taxon>Pseudomonadati</taxon>
        <taxon>Bacteroidota</taxon>
        <taxon>Bacteroidia</taxon>
        <taxon>Bacteroidales</taxon>
        <taxon>Bacteroidaceae</taxon>
        <taxon>Bacteroides</taxon>
    </lineage>
</organism>
<dbReference type="SUPFAM" id="SSF55729">
    <property type="entry name" value="Acyl-CoA N-acyltransferases (Nat)"/>
    <property type="match status" value="1"/>
</dbReference>
<evidence type="ECO:0000313" key="10">
    <source>
        <dbReference type="Proteomes" id="UP000095657"/>
    </source>
</evidence>
<evidence type="ECO:0000313" key="12">
    <source>
        <dbReference type="Proteomes" id="UP000284689"/>
    </source>
</evidence>
<evidence type="ECO:0000313" key="2">
    <source>
        <dbReference type="EMBL" id="CUO78363.1"/>
    </source>
</evidence>
<dbReference type="InterPro" id="IPR016181">
    <property type="entry name" value="Acyl_CoA_acyltransferase"/>
</dbReference>
<dbReference type="Proteomes" id="UP000284689">
    <property type="component" value="Unassembled WGS sequence"/>
</dbReference>
<dbReference type="InterPro" id="IPR031165">
    <property type="entry name" value="GNAT_YJDJ"/>
</dbReference>
<dbReference type="AlphaFoldDB" id="A0A174X4B9"/>
<evidence type="ECO:0000313" key="15">
    <source>
        <dbReference type="Proteomes" id="UP000475905"/>
    </source>
</evidence>
<dbReference type="Proteomes" id="UP001170023">
    <property type="component" value="Unassembled WGS sequence"/>
</dbReference>
<sequence>MEYEIIHQPEQNLFKTEVDGRTAFVQYRLLGDSLDIIHTIVPRPIEGRGIAATLVKAAYDYALANGMKPKATCSYAVRWLERHPELDKG</sequence>
<dbReference type="EMBL" id="VVYJ01000006">
    <property type="protein sequence ID" value="KAA5476844.1"/>
    <property type="molecule type" value="Genomic_DNA"/>
</dbReference>
<reference evidence="13 14" key="3">
    <citation type="journal article" date="2019" name="Nat. Med.">
        <title>A library of human gut bacterial isolates paired with longitudinal multiomics data enables mechanistic microbiome research.</title>
        <authorList>
            <person name="Poyet M."/>
            <person name="Groussin M."/>
            <person name="Gibbons S.M."/>
            <person name="Avila-Pacheco J."/>
            <person name="Jiang X."/>
            <person name="Kearney S.M."/>
            <person name="Perrotta A.R."/>
            <person name="Berdy B."/>
            <person name="Zhao S."/>
            <person name="Lieberman T.D."/>
            <person name="Swanson P.K."/>
            <person name="Smith M."/>
            <person name="Roesemann S."/>
            <person name="Alexander J.E."/>
            <person name="Rich S.A."/>
            <person name="Livny J."/>
            <person name="Vlamakis H."/>
            <person name="Clish C."/>
            <person name="Bullock K."/>
            <person name="Deik A."/>
            <person name="Scott J."/>
            <person name="Pierce K.A."/>
            <person name="Xavier R.J."/>
            <person name="Alm E.J."/>
        </authorList>
    </citation>
    <scope>NUCLEOTIDE SEQUENCE [LARGE SCALE GENOMIC DNA]</scope>
    <source>
        <strain evidence="7 13">BIOML-A19</strain>
        <strain evidence="6 16">BIOML-A21</strain>
        <strain evidence="5 14">BIOML-A25</strain>
        <strain evidence="4 15">BIOML-A31</strain>
    </source>
</reference>
<dbReference type="STRING" id="47678.ERS852494_00713"/>
<evidence type="ECO:0000313" key="4">
    <source>
        <dbReference type="EMBL" id="KAA5461615.1"/>
    </source>
</evidence>
<dbReference type="Pfam" id="PF14542">
    <property type="entry name" value="Acetyltransf_CG"/>
    <property type="match status" value="1"/>
</dbReference>
<dbReference type="EMBL" id="VVYF01000009">
    <property type="protein sequence ID" value="KAA5491910.1"/>
    <property type="molecule type" value="Genomic_DNA"/>
</dbReference>
<keyword evidence="3" id="KW-0808">Transferase</keyword>
<dbReference type="Proteomes" id="UP000427825">
    <property type="component" value="Unassembled WGS sequence"/>
</dbReference>
<feature type="domain" description="N-acetyltransferase" evidence="1">
    <location>
        <begin position="6"/>
        <end position="89"/>
    </location>
</feature>
<dbReference type="PANTHER" id="PTHR31435">
    <property type="entry name" value="PROTEIN NATD1"/>
    <property type="match status" value="1"/>
</dbReference>
<gene>
    <name evidence="9" type="ORF">DW794_09715</name>
    <name evidence="2" type="ORF">ERS852494_00713</name>
    <name evidence="3" type="ORF">ERS852558_04011</name>
    <name evidence="7" type="ORF">F2Y31_05155</name>
    <name evidence="6" type="ORF">F2Y35_10950</name>
    <name evidence="4" type="ORF">F2Y36_15610</name>
    <name evidence="5" type="ORF">F2Y39_11430</name>
    <name evidence="8" type="ORF">Q4469_08115</name>
</gene>
<dbReference type="Proteomes" id="UP000368418">
    <property type="component" value="Unassembled WGS sequence"/>
</dbReference>
<proteinExistence type="predicted"/>
<reference evidence="8" key="4">
    <citation type="submission" date="2023-07" db="EMBL/GenBank/DDBJ databases">
        <title>Whole Genome Sequencing of Colonoscopy isolates.</title>
        <authorList>
            <person name="Surve S.V."/>
            <person name="Valls R.A."/>
            <person name="Barrak K.E."/>
            <person name="Gardner T.B."/>
            <person name="O'Toole G.A."/>
        </authorList>
    </citation>
    <scope>NUCLEOTIDE SEQUENCE</scope>
    <source>
        <strain evidence="8">GP0119</strain>
    </source>
</reference>
<dbReference type="EMBL" id="VVYP01000021">
    <property type="protein sequence ID" value="KAA5461615.1"/>
    <property type="molecule type" value="Genomic_DNA"/>
</dbReference>
<name>A0A174X4B9_9BACE</name>
<dbReference type="Gene3D" id="3.40.630.30">
    <property type="match status" value="1"/>
</dbReference>